<proteinExistence type="predicted"/>
<protein>
    <recommendedName>
        <fullName evidence="4">DUF4386 family protein</fullName>
    </recommendedName>
</protein>
<keyword evidence="1" id="KW-0812">Transmembrane</keyword>
<feature type="transmembrane region" description="Helical" evidence="1">
    <location>
        <begin position="146"/>
        <end position="165"/>
    </location>
</feature>
<accession>A0A4Q2RQI4</accession>
<evidence type="ECO:0008006" key="4">
    <source>
        <dbReference type="Google" id="ProtNLM"/>
    </source>
</evidence>
<feature type="transmembrane region" description="Helical" evidence="1">
    <location>
        <begin position="99"/>
        <end position="126"/>
    </location>
</feature>
<comment type="caution">
    <text evidence="2">The sequence shown here is derived from an EMBL/GenBank/DDBJ whole genome shotgun (WGS) entry which is preliminary data.</text>
</comment>
<evidence type="ECO:0000313" key="3">
    <source>
        <dbReference type="Proteomes" id="UP000291838"/>
    </source>
</evidence>
<dbReference type="OrthoDB" id="3784536at2"/>
<keyword evidence="1" id="KW-1133">Transmembrane helix</keyword>
<organism evidence="2 3">
    <name type="scientific">Nocardioides glacieisoli</name>
    <dbReference type="NCBI Taxonomy" id="1168730"/>
    <lineage>
        <taxon>Bacteria</taxon>
        <taxon>Bacillati</taxon>
        <taxon>Actinomycetota</taxon>
        <taxon>Actinomycetes</taxon>
        <taxon>Propionibacteriales</taxon>
        <taxon>Nocardioidaceae</taxon>
        <taxon>Nocardioides</taxon>
    </lineage>
</organism>
<feature type="transmembrane region" description="Helical" evidence="1">
    <location>
        <begin position="61"/>
        <end position="87"/>
    </location>
</feature>
<feature type="transmembrane region" description="Helical" evidence="1">
    <location>
        <begin position="177"/>
        <end position="197"/>
    </location>
</feature>
<feature type="transmembrane region" description="Helical" evidence="1">
    <location>
        <begin position="20"/>
        <end position="41"/>
    </location>
</feature>
<dbReference type="RefSeq" id="WP_129477605.1">
    <property type="nucleotide sequence ID" value="NZ_SDWS01000007.1"/>
</dbReference>
<reference evidence="2 3" key="1">
    <citation type="submission" date="2019-01" db="EMBL/GenBank/DDBJ databases">
        <title>Novel species of Nocardioides.</title>
        <authorList>
            <person name="Liu Q."/>
            <person name="Xin Y.-H."/>
        </authorList>
    </citation>
    <scope>NUCLEOTIDE SEQUENCE [LARGE SCALE GENOMIC DNA]</scope>
    <source>
        <strain evidence="2 3">HLT3-15</strain>
    </source>
</reference>
<sequence>MSTTTLPDVRVARDEQIAGALALALAASLAVQNAVVIWVGAPSYADPMTEVLAFHADHRSAVAIAVGLEALNLPLLLGLLVCMVGLVERRGGAGAAWSRLAVAAGAVLSAVFALYAVLWIGVVLAADGLTEPTPLLELVWQMHAGAFALVMPALGTTFVAVALATHAGGLTAPWQRWLGLAGGGLLVVAGTACLPIADGSSLLFVGMPGYAAWLVWLIATGVRLVRSAS</sequence>
<feature type="transmembrane region" description="Helical" evidence="1">
    <location>
        <begin position="203"/>
        <end position="225"/>
    </location>
</feature>
<name>A0A4Q2RQI4_9ACTN</name>
<dbReference type="Proteomes" id="UP000291838">
    <property type="component" value="Unassembled WGS sequence"/>
</dbReference>
<evidence type="ECO:0000256" key="1">
    <source>
        <dbReference type="SAM" id="Phobius"/>
    </source>
</evidence>
<dbReference type="EMBL" id="SDWS01000007">
    <property type="protein sequence ID" value="RYB89483.1"/>
    <property type="molecule type" value="Genomic_DNA"/>
</dbReference>
<keyword evidence="3" id="KW-1185">Reference proteome</keyword>
<gene>
    <name evidence="2" type="ORF">EUA06_16065</name>
</gene>
<dbReference type="AlphaFoldDB" id="A0A4Q2RQI4"/>
<evidence type="ECO:0000313" key="2">
    <source>
        <dbReference type="EMBL" id="RYB89483.1"/>
    </source>
</evidence>
<keyword evidence="1" id="KW-0472">Membrane</keyword>